<feature type="region of interest" description="Disordered" evidence="11">
    <location>
        <begin position="301"/>
        <end position="326"/>
    </location>
</feature>
<dbReference type="InterPro" id="IPR030616">
    <property type="entry name" value="Aur-like"/>
</dbReference>
<evidence type="ECO:0000256" key="11">
    <source>
        <dbReference type="SAM" id="MobiDB-lite"/>
    </source>
</evidence>
<organism evidence="14 16">
    <name type="scientific">Plasmodiophora brassicae</name>
    <name type="common">Clubroot disease agent</name>
    <dbReference type="NCBI Taxonomy" id="37360"/>
    <lineage>
        <taxon>Eukaryota</taxon>
        <taxon>Sar</taxon>
        <taxon>Rhizaria</taxon>
        <taxon>Endomyxa</taxon>
        <taxon>Phytomyxea</taxon>
        <taxon>Plasmodiophorida</taxon>
        <taxon>Plasmodiophoridae</taxon>
        <taxon>Plasmodiophora</taxon>
    </lineage>
</organism>
<evidence type="ECO:0000313" key="17">
    <source>
        <dbReference type="Proteomes" id="UP000290189"/>
    </source>
</evidence>
<keyword evidence="16" id="KW-1185">Reference proteome</keyword>
<keyword evidence="15" id="KW-0496">Mitochondrion</keyword>
<feature type="domain" description="Protein kinase" evidence="13">
    <location>
        <begin position="34"/>
        <end position="296"/>
    </location>
</feature>
<evidence type="ECO:0000256" key="6">
    <source>
        <dbReference type="PIRSR" id="PIRSR630616-1"/>
    </source>
</evidence>
<dbReference type="FunFam" id="1.10.510.10:FF:000571">
    <property type="entry name" value="Maternal embryonic leucine zipper kinase"/>
    <property type="match status" value="1"/>
</dbReference>
<dbReference type="PROSITE" id="PS50011">
    <property type="entry name" value="PROTEIN_KINASE_DOM"/>
    <property type="match status" value="1"/>
</dbReference>
<feature type="signal peptide" evidence="12">
    <location>
        <begin position="1"/>
        <end position="19"/>
    </location>
</feature>
<proteinExistence type="inferred from homology"/>
<name>A0A0G4IKH4_PLABS</name>
<dbReference type="Proteomes" id="UP000039324">
    <property type="component" value="Unassembled WGS sequence"/>
</dbReference>
<dbReference type="GO" id="GO:0005524">
    <property type="term" value="F:ATP binding"/>
    <property type="evidence" value="ECO:0007669"/>
    <property type="project" value="UniProtKB-UniRule"/>
</dbReference>
<dbReference type="FunFam" id="3.30.200.20:FF:000042">
    <property type="entry name" value="Aurora kinase A"/>
    <property type="match status" value="1"/>
</dbReference>
<evidence type="ECO:0000256" key="4">
    <source>
        <dbReference type="ARBA" id="ARBA00022777"/>
    </source>
</evidence>
<dbReference type="AlphaFoldDB" id="A0A0G4IKH4"/>
<dbReference type="Proteomes" id="UP000290189">
    <property type="component" value="Unassembled WGS sequence"/>
</dbReference>
<keyword evidence="5 7" id="KW-0067">ATP-binding</keyword>
<dbReference type="EMBL" id="CDSF01000024">
    <property type="protein sequence ID" value="CEO95585.1"/>
    <property type="molecule type" value="Genomic_DNA"/>
</dbReference>
<reference evidence="14 16" key="1">
    <citation type="submission" date="2015-02" db="EMBL/GenBank/DDBJ databases">
        <authorList>
            <person name="Chooi Y.-H."/>
        </authorList>
    </citation>
    <scope>NUCLEOTIDE SEQUENCE [LARGE SCALE GENOMIC DNA]</scope>
    <source>
        <strain evidence="14">E3</strain>
    </source>
</reference>
<dbReference type="Gene3D" id="1.10.510.10">
    <property type="entry name" value="Transferase(Phosphotransferase) domain 1"/>
    <property type="match status" value="1"/>
</dbReference>
<evidence type="ECO:0000313" key="14">
    <source>
        <dbReference type="EMBL" id="CEO95585.1"/>
    </source>
</evidence>
<protein>
    <recommendedName>
        <fullName evidence="13">Protein kinase domain-containing protein</fullName>
    </recommendedName>
</protein>
<dbReference type="Pfam" id="PF00069">
    <property type="entry name" value="Pkinase"/>
    <property type="match status" value="1"/>
</dbReference>
<feature type="active site" description="Proton acceptor" evidence="6">
    <location>
        <position position="161"/>
    </location>
</feature>
<feature type="cross-link" description="Glycyl lysine isopeptide (Lys-Gly) (interchain with G-Cter in SUMO2)" evidence="8">
    <location>
        <position position="163"/>
    </location>
</feature>
<dbReference type="EMBL" id="OVEO01000014">
    <property type="protein sequence ID" value="SPR00456.1"/>
    <property type="molecule type" value="Genomic_DNA"/>
</dbReference>
<dbReference type="OMA" id="HRITMAQ"/>
<evidence type="ECO:0000256" key="9">
    <source>
        <dbReference type="PROSITE-ProRule" id="PRU10141"/>
    </source>
</evidence>
<evidence type="ECO:0000259" key="13">
    <source>
        <dbReference type="PROSITE" id="PS50011"/>
    </source>
</evidence>
<evidence type="ECO:0000256" key="10">
    <source>
        <dbReference type="RuleBase" id="RU000304"/>
    </source>
</evidence>
<evidence type="ECO:0000256" key="5">
    <source>
        <dbReference type="ARBA" id="ARBA00022840"/>
    </source>
</evidence>
<dbReference type="SMART" id="SM00220">
    <property type="entry name" value="S_TKc"/>
    <property type="match status" value="1"/>
</dbReference>
<reference evidence="15 17" key="2">
    <citation type="submission" date="2018-03" db="EMBL/GenBank/DDBJ databases">
        <authorList>
            <person name="Fogelqvist J."/>
        </authorList>
    </citation>
    <scope>NUCLEOTIDE SEQUENCE [LARGE SCALE GENOMIC DNA]</scope>
</reference>
<evidence type="ECO:0000256" key="1">
    <source>
        <dbReference type="ARBA" id="ARBA00022527"/>
    </source>
</evidence>
<dbReference type="STRING" id="37360.A0A0G4IKH4"/>
<feature type="binding site" evidence="7 9">
    <location>
        <position position="63"/>
    </location>
    <ligand>
        <name>ATP</name>
        <dbReference type="ChEBI" id="CHEBI:30616"/>
    </ligand>
</feature>
<dbReference type="InterPro" id="IPR000719">
    <property type="entry name" value="Prot_kinase_dom"/>
</dbReference>
<comment type="similarity">
    <text evidence="10">Belongs to the protein kinase superfamily.</text>
</comment>
<evidence type="ECO:0000256" key="7">
    <source>
        <dbReference type="PIRSR" id="PIRSR630616-2"/>
    </source>
</evidence>
<feature type="chain" id="PRO_5033224837" description="Protein kinase domain-containing protein" evidence="12">
    <location>
        <begin position="20"/>
        <end position="326"/>
    </location>
</feature>
<evidence type="ECO:0000313" key="16">
    <source>
        <dbReference type="Proteomes" id="UP000039324"/>
    </source>
</evidence>
<evidence type="ECO:0000256" key="8">
    <source>
        <dbReference type="PIRSR" id="PIRSR630616-3"/>
    </source>
</evidence>
<evidence type="ECO:0000256" key="2">
    <source>
        <dbReference type="ARBA" id="ARBA00022679"/>
    </source>
</evidence>
<feature type="binding site" evidence="7">
    <location>
        <position position="179"/>
    </location>
    <ligand>
        <name>ATP</name>
        <dbReference type="ChEBI" id="CHEBI:30616"/>
    </ligand>
</feature>
<accession>A0A0G4IKH4</accession>
<keyword evidence="12" id="KW-0732">Signal</keyword>
<gene>
    <name evidence="14" type="ORF">PBRA_004311</name>
    <name evidence="15" type="ORF">PLBR_LOCUS7671</name>
</gene>
<dbReference type="PROSITE" id="PS00107">
    <property type="entry name" value="PROTEIN_KINASE_ATP"/>
    <property type="match status" value="1"/>
</dbReference>
<dbReference type="InterPro" id="IPR008271">
    <property type="entry name" value="Ser/Thr_kinase_AS"/>
</dbReference>
<dbReference type="InterPro" id="IPR011009">
    <property type="entry name" value="Kinase-like_dom_sf"/>
</dbReference>
<sequence>MRAAVLLLLTYLAWHWASGRDVPHRQVPSIGGSYVLGAQLGSGGFGVVYKGVRKETHDTVAIKVIQKQRPGSNEEHHLRQVQNEIAVMTYLDHPNVVQLFEVLETDDAFHLIMEYVEGGDLSRRIRRSETGKLDDATSRSIMRQLVDALSYCHRSGVVHRDLKPGNILIDDKGHVKVADFGLSVRFDPRDEDFSGKGRAGTPGFMAPETLVPPYRYSRATDVWALGAILYNMVYGSRPFARPNRERMNQAIVKGDLRFPSQPGFDDDAVRDLITGILRQSPAQRTTMPQIRKHPWYTGVATRASSTRKRIRRRTRHHSSTTSTTST</sequence>
<geneLocation type="mitochondrion" evidence="15"/>
<evidence type="ECO:0000256" key="12">
    <source>
        <dbReference type="SAM" id="SignalP"/>
    </source>
</evidence>
<dbReference type="PROSITE" id="PS00108">
    <property type="entry name" value="PROTEIN_KINASE_ST"/>
    <property type="match status" value="1"/>
</dbReference>
<dbReference type="InterPro" id="IPR017441">
    <property type="entry name" value="Protein_kinase_ATP_BS"/>
</dbReference>
<dbReference type="SUPFAM" id="SSF56112">
    <property type="entry name" value="Protein kinase-like (PK-like)"/>
    <property type="match status" value="1"/>
</dbReference>
<evidence type="ECO:0000313" key="15">
    <source>
        <dbReference type="EMBL" id="SPR00456.1"/>
    </source>
</evidence>
<keyword evidence="3 7" id="KW-0547">Nucleotide-binding</keyword>
<evidence type="ECO:0000256" key="3">
    <source>
        <dbReference type="ARBA" id="ARBA00022741"/>
    </source>
</evidence>
<keyword evidence="4" id="KW-0418">Kinase</keyword>
<keyword evidence="1 10" id="KW-0723">Serine/threonine-protein kinase</keyword>
<keyword evidence="2" id="KW-0808">Transferase</keyword>
<dbReference type="GO" id="GO:0004674">
    <property type="term" value="F:protein serine/threonine kinase activity"/>
    <property type="evidence" value="ECO:0007669"/>
    <property type="project" value="UniProtKB-KW"/>
</dbReference>
<feature type="compositionally biased region" description="Basic residues" evidence="11">
    <location>
        <begin position="305"/>
        <end position="318"/>
    </location>
</feature>
<dbReference type="PANTHER" id="PTHR24350">
    <property type="entry name" value="SERINE/THREONINE-PROTEIN KINASE IAL-RELATED"/>
    <property type="match status" value="1"/>
</dbReference>
<dbReference type="OrthoDB" id="193931at2759"/>